<dbReference type="InterPro" id="IPR004430">
    <property type="entry name" value="3-IsopropMal_deHydase_lsu"/>
</dbReference>
<keyword evidence="12 13" id="KW-0100">Branched-chain amino acid biosynthesis</keyword>
<organism evidence="15 16">
    <name type="scientific">Shimia abyssi</name>
    <dbReference type="NCBI Taxonomy" id="1662395"/>
    <lineage>
        <taxon>Bacteria</taxon>
        <taxon>Pseudomonadati</taxon>
        <taxon>Pseudomonadota</taxon>
        <taxon>Alphaproteobacteria</taxon>
        <taxon>Rhodobacterales</taxon>
        <taxon>Roseobacteraceae</taxon>
    </lineage>
</organism>
<comment type="cofactor">
    <cofactor evidence="13">
        <name>[4Fe-4S] cluster</name>
        <dbReference type="ChEBI" id="CHEBI:49883"/>
    </cofactor>
    <text evidence="13">Binds 1 [4Fe-4S] cluster per subunit.</text>
</comment>
<comment type="function">
    <text evidence="2 13">Catalyzes the isomerization between 2-isopropylmalate and 3-isopropylmalate, via the formation of 2-isopropylmaleate.</text>
</comment>
<dbReference type="InterPro" id="IPR033941">
    <property type="entry name" value="IPMI_cat"/>
</dbReference>
<evidence type="ECO:0000256" key="1">
    <source>
        <dbReference type="ARBA" id="ARBA00000491"/>
    </source>
</evidence>
<proteinExistence type="inferred from homology"/>
<dbReference type="InterPro" id="IPR015931">
    <property type="entry name" value="Acnase/IPM_dHydase_lsu_aba_1/3"/>
</dbReference>
<comment type="caution">
    <text evidence="15">The sequence shown here is derived from an EMBL/GenBank/DDBJ whole genome shotgun (WGS) entry which is preliminary data.</text>
</comment>
<feature type="binding site" evidence="13">
    <location>
        <position position="407"/>
    </location>
    <ligand>
        <name>[4Fe-4S] cluster</name>
        <dbReference type="ChEBI" id="CHEBI:49883"/>
    </ligand>
</feature>
<keyword evidence="11 13" id="KW-0456">Lyase</keyword>
<dbReference type="PRINTS" id="PR00415">
    <property type="entry name" value="ACONITASE"/>
</dbReference>
<reference evidence="15 16" key="1">
    <citation type="submission" date="2018-03" db="EMBL/GenBank/DDBJ databases">
        <title>Genomic Encyclopedia of Archaeal and Bacterial Type Strains, Phase II (KMG-II): from individual species to whole genera.</title>
        <authorList>
            <person name="Goeker M."/>
        </authorList>
    </citation>
    <scope>NUCLEOTIDE SEQUENCE [LARGE SCALE GENOMIC DNA]</scope>
    <source>
        <strain evidence="15 16">DSM 100673</strain>
    </source>
</reference>
<keyword evidence="5 13" id="KW-0432">Leucine biosynthesis</keyword>
<dbReference type="UniPathway" id="UPA00048">
    <property type="reaction ID" value="UER00071"/>
</dbReference>
<dbReference type="GO" id="GO:0051539">
    <property type="term" value="F:4 iron, 4 sulfur cluster binding"/>
    <property type="evidence" value="ECO:0007669"/>
    <property type="project" value="UniProtKB-KW"/>
</dbReference>
<keyword evidence="7 13" id="KW-0028">Amino-acid biosynthesis</keyword>
<gene>
    <name evidence="13" type="primary">leuC</name>
    <name evidence="15" type="ORF">CLV88_11214</name>
</gene>
<dbReference type="CDD" id="cd01583">
    <property type="entry name" value="IPMI"/>
    <property type="match status" value="1"/>
</dbReference>
<evidence type="ECO:0000256" key="3">
    <source>
        <dbReference type="ARBA" id="ARBA00004729"/>
    </source>
</evidence>
<dbReference type="EC" id="4.2.1.33" evidence="13"/>
<feature type="domain" description="Aconitase/3-isopropylmalate dehydratase large subunit alpha/beta/alpha" evidence="14">
    <location>
        <begin position="9"/>
        <end position="454"/>
    </location>
</feature>
<dbReference type="SUPFAM" id="SSF53732">
    <property type="entry name" value="Aconitase iron-sulfur domain"/>
    <property type="match status" value="1"/>
</dbReference>
<evidence type="ECO:0000256" key="13">
    <source>
        <dbReference type="HAMAP-Rule" id="MF_01026"/>
    </source>
</evidence>
<dbReference type="Gene3D" id="3.30.499.10">
    <property type="entry name" value="Aconitase, domain 3"/>
    <property type="match status" value="2"/>
</dbReference>
<feature type="binding site" evidence="13">
    <location>
        <position position="346"/>
    </location>
    <ligand>
        <name>[4Fe-4S] cluster</name>
        <dbReference type="ChEBI" id="CHEBI:49883"/>
    </ligand>
</feature>
<dbReference type="GO" id="GO:0003861">
    <property type="term" value="F:3-isopropylmalate dehydratase activity"/>
    <property type="evidence" value="ECO:0007669"/>
    <property type="project" value="UniProtKB-UniRule"/>
</dbReference>
<keyword evidence="10 13" id="KW-0411">Iron-sulfur</keyword>
<feature type="binding site" evidence="13">
    <location>
        <position position="404"/>
    </location>
    <ligand>
        <name>[4Fe-4S] cluster</name>
        <dbReference type="ChEBI" id="CHEBI:49883"/>
    </ligand>
</feature>
<dbReference type="OrthoDB" id="9802769at2"/>
<dbReference type="RefSeq" id="WP_106609429.1">
    <property type="nucleotide sequence ID" value="NZ_PYGJ01000012.1"/>
</dbReference>
<accession>A0A2P8F8N2</accession>
<dbReference type="PROSITE" id="PS01244">
    <property type="entry name" value="ACONITASE_2"/>
    <property type="match status" value="1"/>
</dbReference>
<keyword evidence="6 13" id="KW-0004">4Fe-4S</keyword>
<dbReference type="EMBL" id="PYGJ01000012">
    <property type="protein sequence ID" value="PSL18090.1"/>
    <property type="molecule type" value="Genomic_DNA"/>
</dbReference>
<protein>
    <recommendedName>
        <fullName evidence="13">3-isopropylmalate dehydratase large subunit</fullName>
        <ecNumber evidence="13">4.2.1.33</ecNumber>
    </recommendedName>
    <alternativeName>
        <fullName evidence="13">Alpha-IPM isomerase</fullName>
        <shortName evidence="13">IPMI</shortName>
    </alternativeName>
    <alternativeName>
        <fullName evidence="13">Isopropylmalate isomerase</fullName>
    </alternativeName>
</protein>
<dbReference type="NCBIfam" id="TIGR00170">
    <property type="entry name" value="leuC"/>
    <property type="match status" value="1"/>
</dbReference>
<dbReference type="NCBIfam" id="NF004016">
    <property type="entry name" value="PRK05478.1"/>
    <property type="match status" value="1"/>
</dbReference>
<evidence type="ECO:0000256" key="8">
    <source>
        <dbReference type="ARBA" id="ARBA00022723"/>
    </source>
</evidence>
<dbReference type="InterPro" id="IPR001030">
    <property type="entry name" value="Acoase/IPM_deHydtase_lsu_aba"/>
</dbReference>
<comment type="similarity">
    <text evidence="13">Belongs to the aconitase/IPM isomerase family. LeuC type 1 subfamily.</text>
</comment>
<dbReference type="InterPro" id="IPR018136">
    <property type="entry name" value="Aconitase_4Fe-4S_BS"/>
</dbReference>
<evidence type="ECO:0000256" key="6">
    <source>
        <dbReference type="ARBA" id="ARBA00022485"/>
    </source>
</evidence>
<comment type="catalytic activity">
    <reaction evidence="1 13">
        <text>(2R,3S)-3-isopropylmalate = (2S)-2-isopropylmalate</text>
        <dbReference type="Rhea" id="RHEA:32287"/>
        <dbReference type="ChEBI" id="CHEBI:1178"/>
        <dbReference type="ChEBI" id="CHEBI:35121"/>
        <dbReference type="EC" id="4.2.1.33"/>
    </reaction>
</comment>
<dbReference type="PANTHER" id="PTHR43822">
    <property type="entry name" value="HOMOACONITASE, MITOCHONDRIAL-RELATED"/>
    <property type="match status" value="1"/>
</dbReference>
<dbReference type="InterPro" id="IPR050067">
    <property type="entry name" value="IPM_dehydratase_rel_enz"/>
</dbReference>
<evidence type="ECO:0000256" key="4">
    <source>
        <dbReference type="ARBA" id="ARBA00011271"/>
    </source>
</evidence>
<evidence type="ECO:0000256" key="2">
    <source>
        <dbReference type="ARBA" id="ARBA00002695"/>
    </source>
</evidence>
<dbReference type="HAMAP" id="MF_01026">
    <property type="entry name" value="LeuC_type1"/>
    <property type="match status" value="1"/>
</dbReference>
<evidence type="ECO:0000313" key="15">
    <source>
        <dbReference type="EMBL" id="PSL18090.1"/>
    </source>
</evidence>
<evidence type="ECO:0000256" key="9">
    <source>
        <dbReference type="ARBA" id="ARBA00023004"/>
    </source>
</evidence>
<dbReference type="Proteomes" id="UP000240418">
    <property type="component" value="Unassembled WGS sequence"/>
</dbReference>
<keyword evidence="16" id="KW-1185">Reference proteome</keyword>
<dbReference type="NCBIfam" id="NF009116">
    <property type="entry name" value="PRK12466.1"/>
    <property type="match status" value="1"/>
</dbReference>
<dbReference type="Pfam" id="PF00330">
    <property type="entry name" value="Aconitase"/>
    <property type="match status" value="1"/>
</dbReference>
<evidence type="ECO:0000256" key="10">
    <source>
        <dbReference type="ARBA" id="ARBA00023014"/>
    </source>
</evidence>
<keyword evidence="9 13" id="KW-0408">Iron</keyword>
<keyword evidence="8 13" id="KW-0479">Metal-binding</keyword>
<dbReference type="GO" id="GO:0009098">
    <property type="term" value="P:L-leucine biosynthetic process"/>
    <property type="evidence" value="ECO:0007669"/>
    <property type="project" value="UniProtKB-UniRule"/>
</dbReference>
<comment type="pathway">
    <text evidence="3 13">Amino-acid biosynthesis; L-leucine biosynthesis; L-leucine from 3-methyl-2-oxobutanoate: step 2/4.</text>
</comment>
<name>A0A2P8F8N2_9RHOB</name>
<dbReference type="PANTHER" id="PTHR43822:SF9">
    <property type="entry name" value="3-ISOPROPYLMALATE DEHYDRATASE"/>
    <property type="match status" value="1"/>
</dbReference>
<dbReference type="PROSITE" id="PS00450">
    <property type="entry name" value="ACONITASE_1"/>
    <property type="match status" value="1"/>
</dbReference>
<evidence type="ECO:0000256" key="11">
    <source>
        <dbReference type="ARBA" id="ARBA00023239"/>
    </source>
</evidence>
<evidence type="ECO:0000256" key="7">
    <source>
        <dbReference type="ARBA" id="ARBA00022605"/>
    </source>
</evidence>
<dbReference type="AlphaFoldDB" id="A0A2P8F8N2"/>
<sequence>MHTPQTMLDKLWAAHEVLQREDGVSLLWVDRHLVHEGSHHAFAKIKERGLPVAEPSLTFAVVDHYAPTQGRSRIADPQIARMIDTLRSNANIHGLRLYDLADPHQGIVHVLGPEEGLTLPGLLVNCGDSHTSTHGAFGALAFGIGATEVAHVLATQTVWQRKPKAMRITVDGALGAGVTAKDIALGWIAKLGTDGAQGHAVEYGGSTIRGLSMEGRMTLCNLSIEGGARLGMVAPDETTFAYLEGRRFSPKGADWHAACADWAGIASDEYARFDREVTLDAAEISPNVTWGTSPEQAVPISATIPDPTDVPPDKAEAARAALDYMGLKAGEMLEGTPIDQVFIGSCTNGRIEDLRAAAAVLRGRKAKVPGLISPGSTQVKAQAEAEGLDRVFIEAGLDWVASGCSMCVGMNGDLVGEGKRCASSTNRNFKGRQGRGARTHLMSPAMVAAAAVTGALTDVRPFLEGRVN</sequence>
<evidence type="ECO:0000313" key="16">
    <source>
        <dbReference type="Proteomes" id="UP000240418"/>
    </source>
</evidence>
<dbReference type="InterPro" id="IPR036008">
    <property type="entry name" value="Aconitase_4Fe-4S_dom"/>
</dbReference>
<dbReference type="GO" id="GO:0046872">
    <property type="term" value="F:metal ion binding"/>
    <property type="evidence" value="ECO:0007669"/>
    <property type="project" value="UniProtKB-KW"/>
</dbReference>
<evidence type="ECO:0000256" key="5">
    <source>
        <dbReference type="ARBA" id="ARBA00022430"/>
    </source>
</evidence>
<evidence type="ECO:0000256" key="12">
    <source>
        <dbReference type="ARBA" id="ARBA00023304"/>
    </source>
</evidence>
<evidence type="ECO:0000259" key="14">
    <source>
        <dbReference type="Pfam" id="PF00330"/>
    </source>
</evidence>
<comment type="subunit">
    <text evidence="4 13">Heterodimer of LeuC and LeuD.</text>
</comment>